<organism evidence="1 2">
    <name type="scientific">Aerophototrophica crusticola</name>
    <dbReference type="NCBI Taxonomy" id="1709002"/>
    <lineage>
        <taxon>Bacteria</taxon>
        <taxon>Pseudomonadati</taxon>
        <taxon>Pseudomonadota</taxon>
        <taxon>Alphaproteobacteria</taxon>
        <taxon>Rhodospirillales</taxon>
        <taxon>Rhodospirillaceae</taxon>
        <taxon>Aerophototrophica</taxon>
    </lineage>
</organism>
<name>A0A858RBV5_9PROT</name>
<evidence type="ECO:0000313" key="1">
    <source>
        <dbReference type="EMBL" id="QJE74898.1"/>
    </source>
</evidence>
<proteinExistence type="predicted"/>
<dbReference type="KEGG" id="acru:HHL28_13735"/>
<sequence>MATLPGPPVRAQSDEALKQAIIQESIAGYPGNCPCPYNTMRNGARCGGRSAYSRPGGYAPLCYPGDVTPEMLAQYKKAQARKAPAKAG</sequence>
<gene>
    <name evidence="1" type="ORF">HHL28_13735</name>
</gene>
<protein>
    <submittedName>
        <fullName evidence="1">Uncharacterized protein</fullName>
    </submittedName>
</protein>
<evidence type="ECO:0000313" key="2">
    <source>
        <dbReference type="Proteomes" id="UP000501891"/>
    </source>
</evidence>
<dbReference type="AlphaFoldDB" id="A0A858RBV5"/>
<keyword evidence="2" id="KW-1185">Reference proteome</keyword>
<reference evidence="1" key="1">
    <citation type="submission" date="2020-04" db="EMBL/GenBank/DDBJ databases">
        <title>A desert anoxygenic phototrophic bacterium fixes CO2 using RubisCO under aerobic conditions.</title>
        <authorList>
            <person name="Tang K."/>
        </authorList>
    </citation>
    <scope>NUCLEOTIDE SEQUENCE [LARGE SCALE GENOMIC DNA]</scope>
    <source>
        <strain evidence="1">MIMtkB3</strain>
    </source>
</reference>
<dbReference type="EMBL" id="CP051775">
    <property type="protein sequence ID" value="QJE74898.1"/>
    <property type="molecule type" value="Genomic_DNA"/>
</dbReference>
<dbReference type="Proteomes" id="UP000501891">
    <property type="component" value="Chromosome"/>
</dbReference>
<accession>A0A858RBV5</accession>